<keyword evidence="1" id="KW-0472">Membrane</keyword>
<reference evidence="2" key="1">
    <citation type="journal article" date="2022" name="J. Appl. Microbiol.">
        <title>PCR-based ORF typing of Klebsiella pneumoniae for rapid identification of global clones and transmission events.</title>
        <authorList>
            <person name="Nonogaki R."/>
            <person name="Iijima A."/>
            <person name="Kawamura K."/>
            <person name="Kayama S."/>
            <person name="Sugai M."/>
            <person name="Yagi T."/>
            <person name="Arakawa Y."/>
            <person name="Doi Y."/>
            <person name="Suzuki M."/>
        </authorList>
    </citation>
    <scope>NUCLEOTIDE SEQUENCE</scope>
    <source>
        <strain evidence="2">NUKP-37</strain>
    </source>
</reference>
<keyword evidence="1" id="KW-1133">Transmembrane helix</keyword>
<feature type="transmembrane region" description="Helical" evidence="1">
    <location>
        <begin position="50"/>
        <end position="75"/>
    </location>
</feature>
<proteinExistence type="predicted"/>
<keyword evidence="1" id="KW-0812">Transmembrane</keyword>
<accession>A0A9P3P8Z1</accession>
<dbReference type="EMBL" id="BQTA01000011">
    <property type="protein sequence ID" value="GKJ97647.1"/>
    <property type="molecule type" value="Genomic_DNA"/>
</dbReference>
<evidence type="ECO:0000313" key="3">
    <source>
        <dbReference type="Proteomes" id="UP001060507"/>
    </source>
</evidence>
<dbReference type="AlphaFoldDB" id="A0A9P3P8Z1"/>
<organism evidence="2 3">
    <name type="scientific">Klebsiella variicola</name>
    <dbReference type="NCBI Taxonomy" id="244366"/>
    <lineage>
        <taxon>Bacteria</taxon>
        <taxon>Pseudomonadati</taxon>
        <taxon>Pseudomonadota</taxon>
        <taxon>Gammaproteobacteria</taxon>
        <taxon>Enterobacterales</taxon>
        <taxon>Enterobacteriaceae</taxon>
        <taxon>Klebsiella/Raoultella group</taxon>
        <taxon>Klebsiella</taxon>
        <taxon>Klebsiella pneumoniae complex</taxon>
    </lineage>
</organism>
<name>A0A9P3P8Z1_KLEVA</name>
<evidence type="ECO:0000313" key="2">
    <source>
        <dbReference type="EMBL" id="GKJ97647.1"/>
    </source>
</evidence>
<dbReference type="KEGG" id="kvq:SP68_18020"/>
<evidence type="ECO:0000256" key="1">
    <source>
        <dbReference type="SAM" id="Phobius"/>
    </source>
</evidence>
<comment type="caution">
    <text evidence="2">The sequence shown here is derived from an EMBL/GenBank/DDBJ whole genome shotgun (WGS) entry which is preliminary data.</text>
</comment>
<feature type="transmembrane region" description="Helical" evidence="1">
    <location>
        <begin position="12"/>
        <end position="38"/>
    </location>
</feature>
<dbReference type="Proteomes" id="UP001060507">
    <property type="component" value="Unassembled WGS sequence"/>
</dbReference>
<gene>
    <name evidence="2" type="ORF">NUKP37_35330</name>
</gene>
<protein>
    <submittedName>
        <fullName evidence="2">Uncharacterized protein</fullName>
    </submittedName>
</protein>
<sequence length="79" mass="9103">MNIYNELKVFSMIVGLHTLVISLCALVLQFVFIAYVFFLTGTWDVNFMRALLFIKAGAFGGFIAGFGVWLMYYFIPKFR</sequence>